<organism evidence="11">
    <name type="scientific">Rhipicephalus pulchellus</name>
    <name type="common">Yellow backed tick</name>
    <name type="synonym">Dermacentor pulchellus</name>
    <dbReference type="NCBI Taxonomy" id="72859"/>
    <lineage>
        <taxon>Eukaryota</taxon>
        <taxon>Metazoa</taxon>
        <taxon>Ecdysozoa</taxon>
        <taxon>Arthropoda</taxon>
        <taxon>Chelicerata</taxon>
        <taxon>Arachnida</taxon>
        <taxon>Acari</taxon>
        <taxon>Parasitiformes</taxon>
        <taxon>Ixodida</taxon>
        <taxon>Ixodoidea</taxon>
        <taxon>Ixodidae</taxon>
        <taxon>Rhipicephalinae</taxon>
        <taxon>Rhipicephalus</taxon>
        <taxon>Rhipicephalus</taxon>
    </lineage>
</organism>
<keyword evidence="4 11" id="KW-0808">Transferase</keyword>
<dbReference type="EMBL" id="GACK01003636">
    <property type="protein sequence ID" value="JAA61398.1"/>
    <property type="molecule type" value="mRNA"/>
</dbReference>
<evidence type="ECO:0000259" key="9">
    <source>
        <dbReference type="Pfam" id="PF01648"/>
    </source>
</evidence>
<evidence type="ECO:0000256" key="4">
    <source>
        <dbReference type="ARBA" id="ARBA00022679"/>
    </source>
</evidence>
<dbReference type="PANTHER" id="PTHR12215:SF10">
    <property type="entry name" value="L-AMINOADIPATE-SEMIALDEHYDE DEHYDROGENASE-PHOSPHOPANTETHEINYL TRANSFERASE"/>
    <property type="match status" value="1"/>
</dbReference>
<dbReference type="Pfam" id="PF01648">
    <property type="entry name" value="ACPS"/>
    <property type="match status" value="1"/>
</dbReference>
<reference evidence="11" key="1">
    <citation type="submission" date="2012-11" db="EMBL/GenBank/DDBJ databases">
        <authorList>
            <person name="Lucero-Rivera Y.E."/>
            <person name="Tovar-Ramirez D."/>
        </authorList>
    </citation>
    <scope>NUCLEOTIDE SEQUENCE</scope>
    <source>
        <tissue evidence="11">Salivary gland</tissue>
    </source>
</reference>
<dbReference type="GO" id="GO:0005829">
    <property type="term" value="C:cytosol"/>
    <property type="evidence" value="ECO:0007669"/>
    <property type="project" value="TreeGrafter"/>
</dbReference>
<dbReference type="InterPro" id="IPR037143">
    <property type="entry name" value="4-PPantetheinyl_Trfase_dom_sf"/>
</dbReference>
<evidence type="ECO:0000313" key="11">
    <source>
        <dbReference type="EMBL" id="JAA61398.1"/>
    </source>
</evidence>
<dbReference type="InterPro" id="IPR008278">
    <property type="entry name" value="4-PPantetheinyl_Trfase_dom"/>
</dbReference>
<name>L7MDT0_RHIPC</name>
<feature type="non-terminal residue" evidence="11">
    <location>
        <position position="303"/>
    </location>
</feature>
<accession>L7MDT0</accession>
<feature type="non-terminal residue" evidence="11">
    <location>
        <position position="1"/>
    </location>
</feature>
<dbReference type="AlphaFoldDB" id="L7MDT0"/>
<evidence type="ECO:0000256" key="6">
    <source>
        <dbReference type="ARBA" id="ARBA00033443"/>
    </source>
</evidence>
<feature type="domain" description="4'-phosphopantetheinyl transferase" evidence="9">
    <location>
        <begin position="139"/>
        <end position="244"/>
    </location>
</feature>
<evidence type="ECO:0000256" key="8">
    <source>
        <dbReference type="ARBA" id="ARBA00048794"/>
    </source>
</evidence>
<feature type="domain" description="4'-phosphopantetheinyl transferase N-terminal" evidence="10">
    <location>
        <begin position="40"/>
        <end position="135"/>
    </location>
</feature>
<evidence type="ECO:0000259" key="10">
    <source>
        <dbReference type="Pfam" id="PF22624"/>
    </source>
</evidence>
<dbReference type="GO" id="GO:0008897">
    <property type="term" value="F:holo-[acyl-carrier-protein] synthase activity"/>
    <property type="evidence" value="ECO:0007669"/>
    <property type="project" value="UniProtKB-EC"/>
</dbReference>
<reference evidence="11" key="2">
    <citation type="journal article" date="2015" name="J. Proteomics">
        <title>Sexual differences in the sialomes of the zebra tick, Rhipicephalus pulchellus.</title>
        <authorList>
            <person name="Tan A.W."/>
            <person name="Francischetti I.M."/>
            <person name="Slovak M."/>
            <person name="Kini R.M."/>
            <person name="Ribeiro J.M."/>
        </authorList>
    </citation>
    <scope>NUCLEOTIDE SEQUENCE</scope>
    <source>
        <tissue evidence="11">Salivary gland</tissue>
    </source>
</reference>
<evidence type="ECO:0000256" key="1">
    <source>
        <dbReference type="ARBA" id="ARBA00006195"/>
    </source>
</evidence>
<comment type="catalytic activity">
    <reaction evidence="7">
        <text>apo-[ACP] + CoA = holo-[ACP] + adenosine 3',5'-bisphosphate + H(+)</text>
        <dbReference type="Rhea" id="RHEA:12068"/>
        <dbReference type="Rhea" id="RHEA-COMP:9685"/>
        <dbReference type="Rhea" id="RHEA-COMP:9690"/>
        <dbReference type="ChEBI" id="CHEBI:15378"/>
        <dbReference type="ChEBI" id="CHEBI:29999"/>
        <dbReference type="ChEBI" id="CHEBI:57287"/>
        <dbReference type="ChEBI" id="CHEBI:58343"/>
        <dbReference type="ChEBI" id="CHEBI:64479"/>
        <dbReference type="EC" id="2.7.8.7"/>
    </reaction>
    <physiologicalReaction direction="left-to-right" evidence="7">
        <dbReference type="Rhea" id="RHEA:12069"/>
    </physiologicalReaction>
</comment>
<dbReference type="PANTHER" id="PTHR12215">
    <property type="entry name" value="PHOSPHOPANTETHEINE TRANSFERASE"/>
    <property type="match status" value="1"/>
</dbReference>
<evidence type="ECO:0000256" key="5">
    <source>
        <dbReference type="ARBA" id="ARBA00030484"/>
    </source>
</evidence>
<dbReference type="GO" id="GO:0019878">
    <property type="term" value="P:lysine biosynthetic process via aminoadipic acid"/>
    <property type="evidence" value="ECO:0007669"/>
    <property type="project" value="TreeGrafter"/>
</dbReference>
<dbReference type="Gene3D" id="3.90.470.20">
    <property type="entry name" value="4'-phosphopantetheinyl transferase domain"/>
    <property type="match status" value="2"/>
</dbReference>
<sequence>SAVLLSHRDCSHSDLCIIREYIFIRSMPGSSVRWAFNVRAWQPTREQWLYALRCVQPEEKERIQKFVFTKDAKASMIGRLLLRKCISELRGVPYQDINFGRNEHNRPVLTQPQLTDQLFDFNVSHQGDYAVLAADNYPSVGVDVMKTEYSGGKTIQEFFAVMERQFTPKEWSIIEQPGTESDLLGRFYRLWCLKESFVKATGAGLTVDLQRLNFTCLTKELKQGTITSDTQLCFDGQLLSDWIFQETMLDYEHCVCTALKVGSKTSPPNCKLFTTLSFDELTSGSHPFGLSNDSDWTQFAEKS</sequence>
<dbReference type="FunFam" id="3.90.470.20:FF:000003">
    <property type="entry name" value="L-aminoadipate-semialdehyde dehydrogenase-phosphopantetheinyl transferase"/>
    <property type="match status" value="1"/>
</dbReference>
<dbReference type="InterPro" id="IPR055066">
    <property type="entry name" value="AASDHPPT_N"/>
</dbReference>
<protein>
    <recommendedName>
        <fullName evidence="3">L-aminoadipate-semialdehyde dehydrogenase-phosphopantetheinyl transferase</fullName>
        <ecNumber evidence="2">2.7.8.7</ecNumber>
    </recommendedName>
    <alternativeName>
        <fullName evidence="5">4'-phosphopantetheinyl transferase</fullName>
    </alternativeName>
    <alternativeName>
        <fullName evidence="6">Alpha-aminoadipic semialdehyde dehydrogenase-phosphopantetheinyl transferase</fullName>
    </alternativeName>
</protein>
<dbReference type="SUPFAM" id="SSF56214">
    <property type="entry name" value="4'-phosphopantetheinyl transferase"/>
    <property type="match status" value="2"/>
</dbReference>
<dbReference type="InterPro" id="IPR050559">
    <property type="entry name" value="P-Pant_transferase_sf"/>
</dbReference>
<evidence type="ECO:0000256" key="7">
    <source>
        <dbReference type="ARBA" id="ARBA00048641"/>
    </source>
</evidence>
<dbReference type="EC" id="2.7.8.7" evidence="2"/>
<evidence type="ECO:0000256" key="3">
    <source>
        <dbReference type="ARBA" id="ARBA00016301"/>
    </source>
</evidence>
<evidence type="ECO:0000256" key="2">
    <source>
        <dbReference type="ARBA" id="ARBA00013172"/>
    </source>
</evidence>
<comment type="catalytic activity">
    <reaction evidence="8">
        <text>apo-[ACP] + acetyl-CoA = acetyl-[ACP] + adenosine 3',5'-bisphosphate + H(+)</text>
        <dbReference type="Rhea" id="RHEA:46564"/>
        <dbReference type="Rhea" id="RHEA-COMP:9621"/>
        <dbReference type="Rhea" id="RHEA-COMP:9690"/>
        <dbReference type="ChEBI" id="CHEBI:15378"/>
        <dbReference type="ChEBI" id="CHEBI:29999"/>
        <dbReference type="ChEBI" id="CHEBI:57288"/>
        <dbReference type="ChEBI" id="CHEBI:58343"/>
        <dbReference type="ChEBI" id="CHEBI:78446"/>
    </reaction>
    <physiologicalReaction direction="left-to-right" evidence="8">
        <dbReference type="Rhea" id="RHEA:46565"/>
    </physiologicalReaction>
</comment>
<dbReference type="Pfam" id="PF22624">
    <property type="entry name" value="AASDHPPT_N"/>
    <property type="match status" value="1"/>
</dbReference>
<comment type="similarity">
    <text evidence="1">Belongs to the P-Pant transferase superfamily. AcpS family.</text>
</comment>
<dbReference type="GO" id="GO:0000287">
    <property type="term" value="F:magnesium ion binding"/>
    <property type="evidence" value="ECO:0007669"/>
    <property type="project" value="InterPro"/>
</dbReference>
<proteinExistence type="evidence at transcript level"/>